<proteinExistence type="predicted"/>
<gene>
    <name evidence="1" type="ORF">EXM65_16535</name>
</gene>
<dbReference type="EMBL" id="SGKU01000061">
    <property type="protein sequence ID" value="NFA44131.1"/>
    <property type="molecule type" value="Genomic_DNA"/>
</dbReference>
<comment type="caution">
    <text evidence="1">The sequence shown here is derived from an EMBL/GenBank/DDBJ whole genome shotgun (WGS) entry which is preliminary data.</text>
</comment>
<reference evidence="1 2" key="1">
    <citation type="submission" date="2019-02" db="EMBL/GenBank/DDBJ databases">
        <title>Genome sequencing of Clostridium botulinum clinical isolates.</title>
        <authorList>
            <person name="Brunt J."/>
            <person name="Van Vliet A.H.M."/>
            <person name="Stringer S.C."/>
            <person name="Grant K.A."/>
            <person name="Carter A.C."/>
            <person name="Peck M.W."/>
        </authorList>
    </citation>
    <scope>NUCLEOTIDE SEQUENCE [LARGE SCALE GENOMIC DNA]</scope>
    <source>
        <strain evidence="1 2">H113700579</strain>
    </source>
</reference>
<evidence type="ECO:0000313" key="2">
    <source>
        <dbReference type="Proteomes" id="UP000472355"/>
    </source>
</evidence>
<dbReference type="AlphaFoldDB" id="A0A6M0SS97"/>
<accession>A0A6M0SS97</accession>
<evidence type="ECO:0000313" key="1">
    <source>
        <dbReference type="EMBL" id="NFA44131.1"/>
    </source>
</evidence>
<dbReference type="Proteomes" id="UP000472355">
    <property type="component" value="Unassembled WGS sequence"/>
</dbReference>
<organism evidence="1 2">
    <name type="scientific">Clostridium botulinum</name>
    <dbReference type="NCBI Taxonomy" id="1491"/>
    <lineage>
        <taxon>Bacteria</taxon>
        <taxon>Bacillati</taxon>
        <taxon>Bacillota</taxon>
        <taxon>Clostridia</taxon>
        <taxon>Eubacteriales</taxon>
        <taxon>Clostridiaceae</taxon>
        <taxon>Clostridium</taxon>
    </lineage>
</organism>
<sequence>MNIINEINHETLGKIYCIADENWHPWQWIKKESIKIFNIEIKEIIIKFGFYCFNKLFQCNEICKDDAENINKEITNSYKEFLKDIKNIENEFYEAFKRGDLEEVLDMDISAEGVNKVEDLYKFIDVKEVRIYNGGYSVIMSTTWSEDEIGIERWDIFSDESWYNVNLECEIEPVEMDYDD</sequence>
<protein>
    <submittedName>
        <fullName evidence="1">Uncharacterized protein</fullName>
    </submittedName>
</protein>
<name>A0A6M0SS97_CLOBO</name>